<reference evidence="1" key="1">
    <citation type="submission" date="2018-02" db="EMBL/GenBank/DDBJ databases">
        <title>Rhizophora mucronata_Transcriptome.</title>
        <authorList>
            <person name="Meera S.P."/>
            <person name="Sreeshan A."/>
            <person name="Augustine A."/>
        </authorList>
    </citation>
    <scope>NUCLEOTIDE SEQUENCE</scope>
    <source>
        <tissue evidence="1">Leaf</tissue>
    </source>
</reference>
<name>A0A2P2QXI6_RHIMU</name>
<evidence type="ECO:0000313" key="1">
    <source>
        <dbReference type="EMBL" id="MBX71621.1"/>
    </source>
</evidence>
<organism evidence="1">
    <name type="scientific">Rhizophora mucronata</name>
    <name type="common">Asiatic mangrove</name>
    <dbReference type="NCBI Taxonomy" id="61149"/>
    <lineage>
        <taxon>Eukaryota</taxon>
        <taxon>Viridiplantae</taxon>
        <taxon>Streptophyta</taxon>
        <taxon>Embryophyta</taxon>
        <taxon>Tracheophyta</taxon>
        <taxon>Spermatophyta</taxon>
        <taxon>Magnoliopsida</taxon>
        <taxon>eudicotyledons</taxon>
        <taxon>Gunneridae</taxon>
        <taxon>Pentapetalae</taxon>
        <taxon>rosids</taxon>
        <taxon>fabids</taxon>
        <taxon>Malpighiales</taxon>
        <taxon>Rhizophoraceae</taxon>
        <taxon>Rhizophora</taxon>
    </lineage>
</organism>
<dbReference type="AlphaFoldDB" id="A0A2P2QXI6"/>
<proteinExistence type="predicted"/>
<accession>A0A2P2QXI6</accession>
<protein>
    <submittedName>
        <fullName evidence="1">Uncharacterized protein</fullName>
    </submittedName>
</protein>
<dbReference type="EMBL" id="GGEC01091137">
    <property type="protein sequence ID" value="MBX71621.1"/>
    <property type="molecule type" value="Transcribed_RNA"/>
</dbReference>
<sequence length="26" mass="3178">MQNFGFLLLAFLKDFFLYDFQVMLCL</sequence>